<keyword evidence="2 4" id="KW-0689">Ribosomal protein</keyword>
<evidence type="ECO:0000256" key="3">
    <source>
        <dbReference type="ARBA" id="ARBA00023274"/>
    </source>
</evidence>
<dbReference type="Proteomes" id="UP001390339">
    <property type="component" value="Unassembled WGS sequence"/>
</dbReference>
<dbReference type="EMBL" id="JAPCWZ010000005">
    <property type="protein sequence ID" value="KAK8862813.1"/>
    <property type="molecule type" value="Genomic_DNA"/>
</dbReference>
<comment type="caution">
    <text evidence="4">The sequence shown here is derived from an EMBL/GenBank/DDBJ whole genome shotgun (WGS) entry which is preliminary data.</text>
</comment>
<keyword evidence="3" id="KW-0687">Ribonucleoprotein</keyword>
<comment type="similarity">
    <text evidence="1">Belongs to the bacterial ribosomal protein bL28 family.</text>
</comment>
<reference evidence="4 5" key="1">
    <citation type="journal article" date="2024" name="IMA Fungus">
        <title>Apiospora arundinis, a panoply of carbohydrate-active enzymes and secondary metabolites.</title>
        <authorList>
            <person name="Sorensen T."/>
            <person name="Petersen C."/>
            <person name="Muurmann A.T."/>
            <person name="Christiansen J.V."/>
            <person name="Brundto M.L."/>
            <person name="Overgaard C.K."/>
            <person name="Boysen A.T."/>
            <person name="Wollenberg R.D."/>
            <person name="Larsen T.O."/>
            <person name="Sorensen J.L."/>
            <person name="Nielsen K.L."/>
            <person name="Sondergaard T.E."/>
        </authorList>
    </citation>
    <scope>NUCLEOTIDE SEQUENCE [LARGE SCALE GENOMIC DNA]</scope>
    <source>
        <strain evidence="4 5">AAU 773</strain>
    </source>
</reference>
<keyword evidence="5" id="KW-1185">Reference proteome</keyword>
<dbReference type="GO" id="GO:0005840">
    <property type="term" value="C:ribosome"/>
    <property type="evidence" value="ECO:0007669"/>
    <property type="project" value="UniProtKB-KW"/>
</dbReference>
<dbReference type="InterPro" id="IPR034704">
    <property type="entry name" value="Ribosomal_bL28/bL31-like_sf"/>
</dbReference>
<accession>A0ABR2IHQ7</accession>
<dbReference type="InterPro" id="IPR026569">
    <property type="entry name" value="Ribosomal_bL28"/>
</dbReference>
<dbReference type="Gene3D" id="2.30.170.40">
    <property type="entry name" value="Ribosomal protein L28/L24"/>
    <property type="match status" value="1"/>
</dbReference>
<dbReference type="PANTHER" id="PTHR13528">
    <property type="entry name" value="39S RIBOSOMAL PROTEIN L28, MITOCHONDRIAL"/>
    <property type="match status" value="1"/>
</dbReference>
<evidence type="ECO:0000313" key="4">
    <source>
        <dbReference type="EMBL" id="KAK8862813.1"/>
    </source>
</evidence>
<dbReference type="SUPFAM" id="SSF143800">
    <property type="entry name" value="L28p-like"/>
    <property type="match status" value="1"/>
</dbReference>
<gene>
    <name evidence="4" type="ORF">PGQ11_009048</name>
</gene>
<proteinExistence type="inferred from homology"/>
<evidence type="ECO:0000256" key="1">
    <source>
        <dbReference type="ARBA" id="ARBA00008760"/>
    </source>
</evidence>
<name>A0ABR2IHQ7_9PEZI</name>
<evidence type="ECO:0000256" key="2">
    <source>
        <dbReference type="ARBA" id="ARBA00022980"/>
    </source>
</evidence>
<dbReference type="PANTHER" id="PTHR13528:SF2">
    <property type="entry name" value="LARGE RIBOSOMAL SUBUNIT PROTEIN BL28M"/>
    <property type="match status" value="1"/>
</dbReference>
<dbReference type="Pfam" id="PF00830">
    <property type="entry name" value="Ribosomal_L28"/>
    <property type="match status" value="1"/>
</dbReference>
<dbReference type="InterPro" id="IPR037147">
    <property type="entry name" value="Ribosomal_bL28_sf"/>
</dbReference>
<protein>
    <submittedName>
        <fullName evidence="4">54S ribosomal protein L24</fullName>
    </submittedName>
</protein>
<evidence type="ECO:0000313" key="5">
    <source>
        <dbReference type="Proteomes" id="UP001390339"/>
    </source>
</evidence>
<organism evidence="4 5">
    <name type="scientific">Apiospora arundinis</name>
    <dbReference type="NCBI Taxonomy" id="335852"/>
    <lineage>
        <taxon>Eukaryota</taxon>
        <taxon>Fungi</taxon>
        <taxon>Dikarya</taxon>
        <taxon>Ascomycota</taxon>
        <taxon>Pezizomycotina</taxon>
        <taxon>Sordariomycetes</taxon>
        <taxon>Xylariomycetidae</taxon>
        <taxon>Amphisphaeriales</taxon>
        <taxon>Apiosporaceae</taxon>
        <taxon>Apiospora</taxon>
    </lineage>
</organism>
<sequence length="303" mass="33654">MIPIQLIPPKSSESFNSNRGLCVADPHPDQHALDCSDHDSAPVPIDWHHITRTPPTMASLRPIATASSSRCLFAASNTTTAAATVASSTRRTFTTTAPTLRQTPTHLTVPKEQIPDYPYGPFRTYKQRNAGLYGTSKIRFGNTISAKWQIKEPTHWKPNRHVKRLWSPSLNMFIRTRLTTGVLRTVDKLGGIDNYLLGAKARRLKELGPAGWRLRWKVMQSAPVQERWAREREAMGLPPKVHHLLVAEQGGAAPTAEVVGEMDRMLAQEEEFVLGEEVEGGNPVFEVKEVAQPNADATTTNKI</sequence>